<dbReference type="EMBL" id="LCWV01000013">
    <property type="protein sequence ID" value="PWI69157.1"/>
    <property type="molecule type" value="Genomic_DNA"/>
</dbReference>
<evidence type="ECO:0000313" key="5">
    <source>
        <dbReference type="Proteomes" id="UP001287286"/>
    </source>
</evidence>
<evidence type="ECO:0000256" key="1">
    <source>
        <dbReference type="SAM" id="MobiDB-lite"/>
    </source>
</evidence>
<dbReference type="AlphaFoldDB" id="A0A2U3E3S7"/>
<accession>A0A2U3E3S7</accession>
<keyword evidence="5" id="KW-1185">Reference proteome</keyword>
<sequence length="123" mass="13438">MPFILYLQDLPSDDMEATSREVRDGKGSLATSSHGPAKRTEHFSAGIAVRVDFPSGPLAHIASCEAGVLNPSIFLPKQSGAVPLPNRSQARAIVVNLQTLSTLRIERQSRQGTNQWQKWETQA</sequence>
<dbReference type="EMBL" id="JAWRVI010000029">
    <property type="protein sequence ID" value="KAK4087749.1"/>
    <property type="molecule type" value="Genomic_DNA"/>
</dbReference>
<proteinExistence type="predicted"/>
<dbReference type="Proteomes" id="UP001287286">
    <property type="component" value="Unassembled WGS sequence"/>
</dbReference>
<comment type="caution">
    <text evidence="3">The sequence shown here is derived from an EMBL/GenBank/DDBJ whole genome shotgun (WGS) entry which is preliminary data.</text>
</comment>
<protein>
    <submittedName>
        <fullName evidence="3">Uncharacterized protein</fullName>
    </submittedName>
</protein>
<feature type="region of interest" description="Disordered" evidence="1">
    <location>
        <begin position="15"/>
        <end position="40"/>
    </location>
</feature>
<organism evidence="3 4">
    <name type="scientific">Purpureocillium lilacinum</name>
    <name type="common">Paecilomyces lilacinus</name>
    <dbReference type="NCBI Taxonomy" id="33203"/>
    <lineage>
        <taxon>Eukaryota</taxon>
        <taxon>Fungi</taxon>
        <taxon>Dikarya</taxon>
        <taxon>Ascomycota</taxon>
        <taxon>Pezizomycotina</taxon>
        <taxon>Sordariomycetes</taxon>
        <taxon>Hypocreomycetidae</taxon>
        <taxon>Hypocreales</taxon>
        <taxon>Ophiocordycipitaceae</taxon>
        <taxon>Purpureocillium</taxon>
    </lineage>
</organism>
<evidence type="ECO:0000313" key="3">
    <source>
        <dbReference type="EMBL" id="PWI69157.1"/>
    </source>
</evidence>
<name>A0A2U3E3S7_PURLI</name>
<reference evidence="2" key="3">
    <citation type="submission" date="2023-11" db="EMBL/GenBank/DDBJ databases">
        <authorList>
            <person name="Beijen E."/>
            <person name="Ohm R.A."/>
        </authorList>
    </citation>
    <scope>NUCLEOTIDE SEQUENCE</scope>
    <source>
        <strain evidence="2">CBS 150709</strain>
    </source>
</reference>
<gene>
    <name evidence="3" type="ORF">PCL_01542</name>
    <name evidence="2" type="ORF">Purlil1_7806</name>
</gene>
<reference evidence="3" key="1">
    <citation type="submission" date="2015-05" db="EMBL/GenBank/DDBJ databases">
        <authorList>
            <person name="Wang D.B."/>
            <person name="Wang M."/>
        </authorList>
    </citation>
    <scope>NUCLEOTIDE SEQUENCE</scope>
    <source>
        <strain evidence="3">36-1</strain>
    </source>
</reference>
<reference evidence="3 4" key="2">
    <citation type="journal article" date="2016" name="Front. Microbiol.">
        <title>Genome and transcriptome sequences reveal the specific parasitism of the nematophagous Purpureocillium lilacinum 36-1.</title>
        <authorList>
            <person name="Xie J."/>
            <person name="Li S."/>
            <person name="Mo C."/>
            <person name="Xiao X."/>
            <person name="Peng D."/>
            <person name="Wang G."/>
            <person name="Xiao Y."/>
        </authorList>
    </citation>
    <scope>NUCLEOTIDE SEQUENCE [LARGE SCALE GENOMIC DNA]</scope>
    <source>
        <strain evidence="3 4">36-1</strain>
    </source>
</reference>
<reference evidence="2 5" key="4">
    <citation type="journal article" date="2024" name="Microbiol. Resour. Announc.">
        <title>Genome annotations for the ascomycete fungi Trichoderma harzianum, Trichoderma aggressivum, and Purpureocillium lilacinum.</title>
        <authorList>
            <person name="Beijen E.P.W."/>
            <person name="Ohm R.A."/>
        </authorList>
    </citation>
    <scope>NUCLEOTIDE SEQUENCE [LARGE SCALE GENOMIC DNA]</scope>
    <source>
        <strain evidence="2 5">CBS 150709</strain>
    </source>
</reference>
<evidence type="ECO:0000313" key="2">
    <source>
        <dbReference type="EMBL" id="KAK4087749.1"/>
    </source>
</evidence>
<dbReference type="Proteomes" id="UP000245956">
    <property type="component" value="Unassembled WGS sequence"/>
</dbReference>
<feature type="compositionally biased region" description="Basic and acidic residues" evidence="1">
    <location>
        <begin position="17"/>
        <end position="26"/>
    </location>
</feature>
<evidence type="ECO:0000313" key="4">
    <source>
        <dbReference type="Proteomes" id="UP000245956"/>
    </source>
</evidence>